<organism evidence="1 2">
    <name type="scientific">Gossypium stocksii</name>
    <dbReference type="NCBI Taxonomy" id="47602"/>
    <lineage>
        <taxon>Eukaryota</taxon>
        <taxon>Viridiplantae</taxon>
        <taxon>Streptophyta</taxon>
        <taxon>Embryophyta</taxon>
        <taxon>Tracheophyta</taxon>
        <taxon>Spermatophyta</taxon>
        <taxon>Magnoliopsida</taxon>
        <taxon>eudicotyledons</taxon>
        <taxon>Gunneridae</taxon>
        <taxon>Pentapetalae</taxon>
        <taxon>rosids</taxon>
        <taxon>malvids</taxon>
        <taxon>Malvales</taxon>
        <taxon>Malvaceae</taxon>
        <taxon>Malvoideae</taxon>
        <taxon>Gossypium</taxon>
    </lineage>
</organism>
<gene>
    <name evidence="1" type="ORF">J1N35_020720</name>
</gene>
<keyword evidence="2" id="KW-1185">Reference proteome</keyword>
<name>A0A9D3VFD7_9ROSI</name>
<proteinExistence type="predicted"/>
<accession>A0A9D3VFD7</accession>
<dbReference type="AlphaFoldDB" id="A0A9D3VFD7"/>
<protein>
    <submittedName>
        <fullName evidence="1">Uncharacterized protein</fullName>
    </submittedName>
</protein>
<evidence type="ECO:0000313" key="1">
    <source>
        <dbReference type="EMBL" id="KAH1080959.1"/>
    </source>
</evidence>
<dbReference type="EMBL" id="JAIQCV010000007">
    <property type="protein sequence ID" value="KAH1080959.1"/>
    <property type="molecule type" value="Genomic_DNA"/>
</dbReference>
<sequence>MDDLQVVNMLNHVDVVESSCTVITSIRGLLDCQWNVKIERVAADCLAHMHSTASYGLCILRDVPSRLASILSED</sequence>
<reference evidence="1 2" key="1">
    <citation type="journal article" date="2021" name="Plant Biotechnol. J.">
        <title>Multi-omics assisted identification of the key and species-specific regulatory components of drought-tolerant mechanisms in Gossypium stocksii.</title>
        <authorList>
            <person name="Yu D."/>
            <person name="Ke L."/>
            <person name="Zhang D."/>
            <person name="Wu Y."/>
            <person name="Sun Y."/>
            <person name="Mei J."/>
            <person name="Sun J."/>
            <person name="Sun Y."/>
        </authorList>
    </citation>
    <scope>NUCLEOTIDE SEQUENCE [LARGE SCALE GENOMIC DNA]</scope>
    <source>
        <strain evidence="2">cv. E1</strain>
        <tissue evidence="1">Leaf</tissue>
    </source>
</reference>
<evidence type="ECO:0000313" key="2">
    <source>
        <dbReference type="Proteomes" id="UP000828251"/>
    </source>
</evidence>
<comment type="caution">
    <text evidence="1">The sequence shown here is derived from an EMBL/GenBank/DDBJ whole genome shotgun (WGS) entry which is preliminary data.</text>
</comment>
<dbReference type="Proteomes" id="UP000828251">
    <property type="component" value="Unassembled WGS sequence"/>
</dbReference>